<dbReference type="PANTHER" id="PTHR43888">
    <property type="entry name" value="DNAJ-LIKE-2, ISOFORM A-RELATED"/>
    <property type="match status" value="1"/>
</dbReference>
<dbReference type="Gene3D" id="2.60.260.20">
    <property type="entry name" value="Urease metallochaperone UreE, N-terminal domain"/>
    <property type="match status" value="2"/>
</dbReference>
<dbReference type="CDD" id="cd06257">
    <property type="entry name" value="DnaJ"/>
    <property type="match status" value="1"/>
</dbReference>
<gene>
    <name evidence="10" type="ORF">EX30DRAFT_396305</name>
</gene>
<reference evidence="10 11" key="1">
    <citation type="submission" date="2019-04" db="EMBL/GenBank/DDBJ databases">
        <title>Comparative genomics and transcriptomics to analyze fruiting body development in filamentous ascomycetes.</title>
        <authorList>
            <consortium name="DOE Joint Genome Institute"/>
            <person name="Lutkenhaus R."/>
            <person name="Traeger S."/>
            <person name="Breuer J."/>
            <person name="Kuo A."/>
            <person name="Lipzen A."/>
            <person name="Pangilinan J."/>
            <person name="Dilworth D."/>
            <person name="Sandor L."/>
            <person name="Poggeler S."/>
            <person name="Barry K."/>
            <person name="Grigoriev I.V."/>
            <person name="Nowrousian M."/>
        </authorList>
    </citation>
    <scope>NUCLEOTIDE SEQUENCE [LARGE SCALE GENOMIC DNA]</scope>
    <source>
        <strain evidence="10 11">CBS 389.68</strain>
    </source>
</reference>
<keyword evidence="1 6" id="KW-0479">Metal-binding</keyword>
<feature type="domain" description="J" evidence="8">
    <location>
        <begin position="9"/>
        <end position="76"/>
    </location>
</feature>
<evidence type="ECO:0008006" key="12">
    <source>
        <dbReference type="Google" id="ProtNLM"/>
    </source>
</evidence>
<organism evidence="10 11">
    <name type="scientific">Ascodesmis nigricans</name>
    <dbReference type="NCBI Taxonomy" id="341454"/>
    <lineage>
        <taxon>Eukaryota</taxon>
        <taxon>Fungi</taxon>
        <taxon>Dikarya</taxon>
        <taxon>Ascomycota</taxon>
        <taxon>Pezizomycotina</taxon>
        <taxon>Pezizomycetes</taxon>
        <taxon>Pezizales</taxon>
        <taxon>Ascodesmidaceae</taxon>
        <taxon>Ascodesmis</taxon>
    </lineage>
</organism>
<evidence type="ECO:0000259" key="8">
    <source>
        <dbReference type="PROSITE" id="PS50076"/>
    </source>
</evidence>
<dbReference type="InParanoid" id="A0A4S2MVL4"/>
<feature type="domain" description="CR-type" evidence="9">
    <location>
        <begin position="153"/>
        <end position="238"/>
    </location>
</feature>
<dbReference type="Proteomes" id="UP000298138">
    <property type="component" value="Unassembled WGS sequence"/>
</dbReference>
<feature type="compositionally biased region" description="Acidic residues" evidence="7">
    <location>
        <begin position="408"/>
        <end position="420"/>
    </location>
</feature>
<dbReference type="GO" id="GO:0005524">
    <property type="term" value="F:ATP binding"/>
    <property type="evidence" value="ECO:0007669"/>
    <property type="project" value="InterPro"/>
</dbReference>
<dbReference type="AlphaFoldDB" id="A0A4S2MVL4"/>
<proteinExistence type="inferred from homology"/>
<evidence type="ECO:0000256" key="2">
    <source>
        <dbReference type="ARBA" id="ARBA00022737"/>
    </source>
</evidence>
<keyword evidence="4 6" id="KW-0862">Zinc</keyword>
<dbReference type="STRING" id="341454.A0A4S2MVL4"/>
<dbReference type="HAMAP" id="MF_01152">
    <property type="entry name" value="DnaJ"/>
    <property type="match status" value="1"/>
</dbReference>
<dbReference type="PROSITE" id="PS51188">
    <property type="entry name" value="ZF_CR"/>
    <property type="match status" value="1"/>
</dbReference>
<dbReference type="SMART" id="SM00271">
    <property type="entry name" value="DnaJ"/>
    <property type="match status" value="1"/>
</dbReference>
<keyword evidence="11" id="KW-1185">Reference proteome</keyword>
<dbReference type="Pfam" id="PF01556">
    <property type="entry name" value="DnaJ_C"/>
    <property type="match status" value="1"/>
</dbReference>
<dbReference type="PROSITE" id="PS00636">
    <property type="entry name" value="DNAJ_1"/>
    <property type="match status" value="1"/>
</dbReference>
<dbReference type="Pfam" id="PF00226">
    <property type="entry name" value="DnaJ"/>
    <property type="match status" value="1"/>
</dbReference>
<dbReference type="CDD" id="cd10747">
    <property type="entry name" value="DnaJ_C"/>
    <property type="match status" value="1"/>
</dbReference>
<dbReference type="PRINTS" id="PR00625">
    <property type="entry name" value="JDOMAIN"/>
</dbReference>
<keyword evidence="3 6" id="KW-0863">Zinc-finger</keyword>
<dbReference type="GO" id="GO:0030544">
    <property type="term" value="F:Hsp70 protein binding"/>
    <property type="evidence" value="ECO:0007669"/>
    <property type="project" value="InterPro"/>
</dbReference>
<evidence type="ECO:0000256" key="3">
    <source>
        <dbReference type="ARBA" id="ARBA00022771"/>
    </source>
</evidence>
<evidence type="ECO:0000256" key="5">
    <source>
        <dbReference type="ARBA" id="ARBA00023186"/>
    </source>
</evidence>
<dbReference type="FunFam" id="2.60.260.20:FF:000013">
    <property type="entry name" value="DnaJ subfamily B member 11"/>
    <property type="match status" value="1"/>
</dbReference>
<dbReference type="InterPro" id="IPR044713">
    <property type="entry name" value="DNJA1/2-like"/>
</dbReference>
<keyword evidence="5" id="KW-0143">Chaperone</keyword>
<dbReference type="OrthoDB" id="550424at2759"/>
<evidence type="ECO:0000256" key="1">
    <source>
        <dbReference type="ARBA" id="ARBA00022723"/>
    </source>
</evidence>
<dbReference type="InterPro" id="IPR008971">
    <property type="entry name" value="HSP40/DnaJ_pept-bd"/>
</dbReference>
<dbReference type="InterPro" id="IPR002939">
    <property type="entry name" value="DnaJ_C"/>
</dbReference>
<evidence type="ECO:0000313" key="10">
    <source>
        <dbReference type="EMBL" id="TGZ80607.1"/>
    </source>
</evidence>
<evidence type="ECO:0000313" key="11">
    <source>
        <dbReference type="Proteomes" id="UP000298138"/>
    </source>
</evidence>
<evidence type="ECO:0000256" key="7">
    <source>
        <dbReference type="SAM" id="MobiDB-lite"/>
    </source>
</evidence>
<dbReference type="InterPro" id="IPR012724">
    <property type="entry name" value="DnaJ"/>
</dbReference>
<dbReference type="Gene3D" id="2.10.230.10">
    <property type="entry name" value="Heat shock protein DnaJ, cysteine-rich domain"/>
    <property type="match status" value="1"/>
</dbReference>
<dbReference type="InterPro" id="IPR036869">
    <property type="entry name" value="J_dom_sf"/>
</dbReference>
<dbReference type="PROSITE" id="PS50076">
    <property type="entry name" value="DNAJ_2"/>
    <property type="match status" value="1"/>
</dbReference>
<protein>
    <recommendedName>
        <fullName evidence="12">DnaJ-domain-containing protein</fullName>
    </recommendedName>
</protein>
<dbReference type="EMBL" id="ML220124">
    <property type="protein sequence ID" value="TGZ80607.1"/>
    <property type="molecule type" value="Genomic_DNA"/>
</dbReference>
<feature type="region of interest" description="Disordered" evidence="7">
    <location>
        <begin position="393"/>
        <end position="434"/>
    </location>
</feature>
<dbReference type="Pfam" id="PF00684">
    <property type="entry name" value="DnaJ_CXXCXGXG"/>
    <property type="match status" value="1"/>
</dbReference>
<keyword evidence="2" id="KW-0677">Repeat</keyword>
<accession>A0A4S2MVL4</accession>
<evidence type="ECO:0000256" key="6">
    <source>
        <dbReference type="PROSITE-ProRule" id="PRU00546"/>
    </source>
</evidence>
<dbReference type="InterPro" id="IPR036410">
    <property type="entry name" value="HSP_DnaJ_Cys-rich_dom_sf"/>
</dbReference>
<feature type="zinc finger region" description="CR-type" evidence="6">
    <location>
        <begin position="153"/>
        <end position="238"/>
    </location>
</feature>
<dbReference type="SUPFAM" id="SSF46565">
    <property type="entry name" value="Chaperone J-domain"/>
    <property type="match status" value="1"/>
</dbReference>
<dbReference type="Gene3D" id="1.10.287.110">
    <property type="entry name" value="DnaJ domain"/>
    <property type="match status" value="1"/>
</dbReference>
<dbReference type="InterPro" id="IPR001305">
    <property type="entry name" value="HSP_DnaJ_Cys-rich_dom"/>
</dbReference>
<dbReference type="FunFam" id="2.10.230.10:FF:000001">
    <property type="entry name" value="DnaJ subfamily A member 2"/>
    <property type="match status" value="1"/>
</dbReference>
<dbReference type="GO" id="GO:0006457">
    <property type="term" value="P:protein folding"/>
    <property type="evidence" value="ECO:0007669"/>
    <property type="project" value="InterPro"/>
</dbReference>
<dbReference type="GO" id="GO:0051082">
    <property type="term" value="F:unfolded protein binding"/>
    <property type="evidence" value="ECO:0007669"/>
    <property type="project" value="InterPro"/>
</dbReference>
<evidence type="ECO:0000259" key="9">
    <source>
        <dbReference type="PROSITE" id="PS51188"/>
    </source>
</evidence>
<evidence type="ECO:0000256" key="4">
    <source>
        <dbReference type="ARBA" id="ARBA00022833"/>
    </source>
</evidence>
<dbReference type="CDD" id="cd10719">
    <property type="entry name" value="DnaJ_zf"/>
    <property type="match status" value="1"/>
</dbReference>
<dbReference type="SUPFAM" id="SSF49493">
    <property type="entry name" value="HSP40/DnaJ peptide-binding domain"/>
    <property type="match status" value="2"/>
</dbReference>
<dbReference type="SUPFAM" id="SSF57938">
    <property type="entry name" value="DnaJ/Hsp40 cysteine-rich domain"/>
    <property type="match status" value="1"/>
</dbReference>
<name>A0A4S2MVL4_9PEZI</name>
<sequence>MNVSTESIDLYEVLGVAKSATKTEIKKAYHKAALSSHPDKVPEHERAEAEITFKAVSQAYEILYDEDTRERYDIHGMAAFESGSSGMGGGMGDEVDLDDLFAQMFMGGMGGMGGMPGMDGMPRPGGPRGSRRKQRGKDVVQEYPVTLEDLYKGKTVKLSSVRNKICAGCEGTGGKDKAKPKRCTTCDGTGQVQGIRQVGRGLMTASLLPCDSCSSTGSTFRDKDRCRKCKGRRVLEEKKVVEVYIPRGSSQGDHIVLEGEADEQPGFETGNIVFVIQEKQHDVFERLGADLKATVKVSLAEALTGLKRTVVKHLDGRAIAVEVPRGKVLRPGQVLRVKGEGMPMKKSELRGDLYLEIEIEFPEDGWMADVDAIRNILPAGNVPKVEGEPVDEVVFEEAGIEEFGNNSDGDEDEDDGNDAWEDVHADGGAQCAQQ</sequence>
<dbReference type="GO" id="GO:0008270">
    <property type="term" value="F:zinc ion binding"/>
    <property type="evidence" value="ECO:0007669"/>
    <property type="project" value="UniProtKB-KW"/>
</dbReference>
<dbReference type="InterPro" id="IPR001623">
    <property type="entry name" value="DnaJ_domain"/>
</dbReference>
<dbReference type="InterPro" id="IPR018253">
    <property type="entry name" value="DnaJ_domain_CS"/>
</dbReference>
<dbReference type="GO" id="GO:0009408">
    <property type="term" value="P:response to heat"/>
    <property type="evidence" value="ECO:0007669"/>
    <property type="project" value="InterPro"/>
</dbReference>